<evidence type="ECO:0000256" key="5">
    <source>
        <dbReference type="ARBA" id="ARBA00023136"/>
    </source>
</evidence>
<proteinExistence type="predicted"/>
<dbReference type="GO" id="GO:0005886">
    <property type="term" value="C:plasma membrane"/>
    <property type="evidence" value="ECO:0007669"/>
    <property type="project" value="UniProtKB-SubCell"/>
</dbReference>
<evidence type="ECO:0000313" key="7">
    <source>
        <dbReference type="EMBL" id="BAV90457.1"/>
    </source>
</evidence>
<name>A0A1J1DKL7_ECOLX</name>
<sequence>MNDLKLSLIFGTLSRVITFVNQVLSVPLTIAIIGINEFTRFNVITAGIAWLITVGGCLLPSLVGDISRAKEDHNDIMISEKISSALTVMVIFIITVMIGYIFFFGVMDNERNLLLIFSILILLFSTAENVRQGLGENYKNAIYNGCSNLLSLVIILGLAYFEIKTNLQMVIIVMFGSITFFKLLNLLPLMRYFSLKYITFDSCKGMLDKATGFVFLSVAYYFNTAGLITVLNWLNYTKLTEFIILQKIILIVMGMVVMIRNPLWGVIAKMQYKGNSDLIIVNYRKVLRVYFYTAPLLVIISVLCIPFFLKMWAGGIVISYPDIIAFSIYLVSIVFSYINSVLYYGLELFNKISRILIVESIVNIICVLFVALMGLKLNMIFIVMTITSLFINYFISKIIKRTCKYV</sequence>
<reference evidence="7" key="1">
    <citation type="journal article" date="2017" name="Microb. Genom.">
        <title>An untypeable enterotoxigenic Escherichia coli represents one of the dominant types causing human disease.</title>
        <authorList>
            <person name="Iguchi A."/>
            <person name="von Mentzer A."/>
            <person name="Kikuchi T."/>
            <person name="Thomson N.R."/>
        </authorList>
    </citation>
    <scope>NUCLEOTIDE SEQUENCE</scope>
    <source>
        <strain evidence="7">E705</strain>
    </source>
</reference>
<evidence type="ECO:0000256" key="1">
    <source>
        <dbReference type="ARBA" id="ARBA00004651"/>
    </source>
</evidence>
<dbReference type="EMBL" id="LC177549">
    <property type="protein sequence ID" value="BAV90457.1"/>
    <property type="molecule type" value="Genomic_DNA"/>
</dbReference>
<protein>
    <recommendedName>
        <fullName evidence="6">Putative O-antigen transporter</fullName>
    </recommendedName>
</protein>
<dbReference type="RefSeq" id="WP_021565310.1">
    <property type="nucleotide sequence ID" value="NZ_BDPG01000002.1"/>
</dbReference>
<evidence type="ECO:0000256" key="4">
    <source>
        <dbReference type="ARBA" id="ARBA00022989"/>
    </source>
</evidence>
<comment type="subcellular location">
    <subcellularLocation>
        <location evidence="1">Cell membrane</location>
        <topology evidence="1">Multi-pass membrane protein</topology>
    </subcellularLocation>
</comment>
<keyword evidence="3" id="KW-0812">Transmembrane</keyword>
<dbReference type="PANTHER" id="PTHR30250">
    <property type="entry name" value="PST FAMILY PREDICTED COLANIC ACID TRANSPORTER"/>
    <property type="match status" value="1"/>
</dbReference>
<evidence type="ECO:0000256" key="2">
    <source>
        <dbReference type="ARBA" id="ARBA00022475"/>
    </source>
</evidence>
<dbReference type="InterPro" id="IPR050833">
    <property type="entry name" value="Poly_Biosynth_Transport"/>
</dbReference>
<gene>
    <name evidence="7" type="primary">wzx</name>
</gene>
<dbReference type="PANTHER" id="PTHR30250:SF11">
    <property type="entry name" value="O-ANTIGEN TRANSPORTER-RELATED"/>
    <property type="match status" value="1"/>
</dbReference>
<organism evidence="7">
    <name type="scientific">Escherichia coli</name>
    <dbReference type="NCBI Taxonomy" id="562"/>
    <lineage>
        <taxon>Bacteria</taxon>
        <taxon>Pseudomonadati</taxon>
        <taxon>Pseudomonadota</taxon>
        <taxon>Gammaproteobacteria</taxon>
        <taxon>Enterobacterales</taxon>
        <taxon>Enterobacteriaceae</taxon>
        <taxon>Escherichia</taxon>
    </lineage>
</organism>
<keyword evidence="5" id="KW-0472">Membrane</keyword>
<accession>A0A1J1DKL7</accession>
<dbReference type="AlphaFoldDB" id="A0A1J1DKL7"/>
<keyword evidence="2" id="KW-1003">Cell membrane</keyword>
<evidence type="ECO:0000256" key="3">
    <source>
        <dbReference type="ARBA" id="ARBA00022692"/>
    </source>
</evidence>
<keyword evidence="4" id="KW-1133">Transmembrane helix</keyword>
<evidence type="ECO:0000256" key="6">
    <source>
        <dbReference type="ARBA" id="ARBA00049738"/>
    </source>
</evidence>